<comment type="caution">
    <text evidence="1">The sequence shown here is derived from an EMBL/GenBank/DDBJ whole genome shotgun (WGS) entry which is preliminary data.</text>
</comment>
<gene>
    <name evidence="1" type="ORF">WJX84_012391</name>
</gene>
<dbReference type="AlphaFoldDB" id="A0AAW1SPN8"/>
<name>A0AAW1SPN8_9CHLO</name>
<organism evidence="1 2">
    <name type="scientific">Apatococcus fuscideae</name>
    <dbReference type="NCBI Taxonomy" id="2026836"/>
    <lineage>
        <taxon>Eukaryota</taxon>
        <taxon>Viridiplantae</taxon>
        <taxon>Chlorophyta</taxon>
        <taxon>core chlorophytes</taxon>
        <taxon>Trebouxiophyceae</taxon>
        <taxon>Chlorellales</taxon>
        <taxon>Chlorellaceae</taxon>
        <taxon>Apatococcus</taxon>
    </lineage>
</organism>
<keyword evidence="2" id="KW-1185">Reference proteome</keyword>
<dbReference type="Proteomes" id="UP001485043">
    <property type="component" value="Unassembled WGS sequence"/>
</dbReference>
<accession>A0AAW1SPN8</accession>
<reference evidence="1 2" key="1">
    <citation type="journal article" date="2024" name="Nat. Commun.">
        <title>Phylogenomics reveals the evolutionary origins of lichenization in chlorophyte algae.</title>
        <authorList>
            <person name="Puginier C."/>
            <person name="Libourel C."/>
            <person name="Otte J."/>
            <person name="Skaloud P."/>
            <person name="Haon M."/>
            <person name="Grisel S."/>
            <person name="Petersen M."/>
            <person name="Berrin J.G."/>
            <person name="Delaux P.M."/>
            <person name="Dal Grande F."/>
            <person name="Keller J."/>
        </authorList>
    </citation>
    <scope>NUCLEOTIDE SEQUENCE [LARGE SCALE GENOMIC DNA]</scope>
    <source>
        <strain evidence="1 2">SAG 2523</strain>
    </source>
</reference>
<sequence>MPQAEQATSLSVDRDEPQALWYCYRRVPDVSDRDFQRIKNGLWNSCKDFGYDYEFRDFSGELTAEMLEAARAAKQDPAEPAHWMVVVDGKGPVHDAVQLVEIVRLSWREAEPGDDPSKIDASGEVMVQDEPGPSECRRLWIPAKGLSLMLTNLDIANTDWDELDDNADNGLVDCDGDW</sequence>
<protein>
    <submittedName>
        <fullName evidence="1">Uncharacterized protein</fullName>
    </submittedName>
</protein>
<evidence type="ECO:0000313" key="2">
    <source>
        <dbReference type="Proteomes" id="UP001485043"/>
    </source>
</evidence>
<dbReference type="EMBL" id="JALJOV010001328">
    <property type="protein sequence ID" value="KAK9849662.1"/>
    <property type="molecule type" value="Genomic_DNA"/>
</dbReference>
<proteinExistence type="predicted"/>
<evidence type="ECO:0000313" key="1">
    <source>
        <dbReference type="EMBL" id="KAK9849662.1"/>
    </source>
</evidence>